<accession>R7Z8T4</accession>
<evidence type="ECO:0000259" key="1">
    <source>
        <dbReference type="Pfam" id="PF00753"/>
    </source>
</evidence>
<dbReference type="HOGENOM" id="CLU_2650141_0_0_9"/>
<dbReference type="Pfam" id="PF00753">
    <property type="entry name" value="Lactamase_B"/>
    <property type="match status" value="1"/>
</dbReference>
<evidence type="ECO:0000313" key="2">
    <source>
        <dbReference type="EMBL" id="EON70542.1"/>
    </source>
</evidence>
<comment type="caution">
    <text evidence="2">The sequence shown here is derived from an EMBL/GenBank/DDBJ whole genome shotgun (WGS) entry which is preliminary data.</text>
</comment>
<dbReference type="eggNOG" id="COG0491">
    <property type="taxonomic scope" value="Bacteria"/>
</dbReference>
<dbReference type="SUPFAM" id="SSF56281">
    <property type="entry name" value="Metallo-hydrolase/oxidoreductase"/>
    <property type="match status" value="1"/>
</dbReference>
<sequence length="76" mass="8599">MDLGDELLVFDALGTPSAGKELRSQAENITGKTVKYLINSHYHGDHVFGNQMFMDTTIIATSLTHRWCAEKINWKM</sequence>
<name>R7Z8T4_LYSSH</name>
<feature type="domain" description="Metallo-beta-lactamase" evidence="1">
    <location>
        <begin position="4"/>
        <end position="67"/>
    </location>
</feature>
<gene>
    <name evidence="2" type="ORF">H131_20897</name>
</gene>
<reference evidence="2 3" key="1">
    <citation type="submission" date="2013-04" db="EMBL/GenBank/DDBJ databases">
        <title>Draft genome of the heavy metal tolerant bacterium Lysinibacillus sphaericus strain OT4b.31.</title>
        <authorList>
            <person name="Pena-Montenegro T.D."/>
            <person name="Dussan J."/>
        </authorList>
    </citation>
    <scope>NUCLEOTIDE SEQUENCE [LARGE SCALE GENOMIC DNA]</scope>
    <source>
        <strain evidence="2 3">OT4b.31</strain>
    </source>
</reference>
<organism evidence="2 3">
    <name type="scientific">Lysinibacillus sphaericus OT4b.31</name>
    <dbReference type="NCBI Taxonomy" id="1285586"/>
    <lineage>
        <taxon>Bacteria</taxon>
        <taxon>Bacillati</taxon>
        <taxon>Bacillota</taxon>
        <taxon>Bacilli</taxon>
        <taxon>Bacillales</taxon>
        <taxon>Bacillaceae</taxon>
        <taxon>Lysinibacillus</taxon>
    </lineage>
</organism>
<dbReference type="Gene3D" id="3.60.15.10">
    <property type="entry name" value="Ribonuclease Z/Hydroxyacylglutathione hydrolase-like"/>
    <property type="match status" value="1"/>
</dbReference>
<dbReference type="InterPro" id="IPR036866">
    <property type="entry name" value="RibonucZ/Hydroxyglut_hydro"/>
</dbReference>
<dbReference type="InterPro" id="IPR001279">
    <property type="entry name" value="Metallo-B-lactamas"/>
</dbReference>
<proteinExistence type="predicted"/>
<dbReference type="Proteomes" id="UP000013911">
    <property type="component" value="Unassembled WGS sequence"/>
</dbReference>
<dbReference type="PATRIC" id="fig|1285586.5.peg.4351"/>
<evidence type="ECO:0000313" key="3">
    <source>
        <dbReference type="Proteomes" id="UP000013911"/>
    </source>
</evidence>
<protein>
    <submittedName>
        <fullName evidence="2">Beta-lactamase domain-containing protein</fullName>
    </submittedName>
</protein>
<dbReference type="EMBL" id="AQPX01000032">
    <property type="protein sequence ID" value="EON70542.1"/>
    <property type="molecule type" value="Genomic_DNA"/>
</dbReference>
<dbReference type="AlphaFoldDB" id="R7Z8T4"/>